<protein>
    <submittedName>
        <fullName evidence="1">Uncharacterized protein</fullName>
    </submittedName>
</protein>
<feature type="non-terminal residue" evidence="1">
    <location>
        <position position="1"/>
    </location>
</feature>
<organism evidence="1 2">
    <name type="scientific">Papaver nudicaule</name>
    <name type="common">Iceland poppy</name>
    <dbReference type="NCBI Taxonomy" id="74823"/>
    <lineage>
        <taxon>Eukaryota</taxon>
        <taxon>Viridiplantae</taxon>
        <taxon>Streptophyta</taxon>
        <taxon>Embryophyta</taxon>
        <taxon>Tracheophyta</taxon>
        <taxon>Spermatophyta</taxon>
        <taxon>Magnoliopsida</taxon>
        <taxon>Ranunculales</taxon>
        <taxon>Papaveraceae</taxon>
        <taxon>Papaveroideae</taxon>
        <taxon>Papaver</taxon>
    </lineage>
</organism>
<proteinExistence type="predicted"/>
<dbReference type="EMBL" id="JAJJMA010122730">
    <property type="protein sequence ID" value="MCL7032374.1"/>
    <property type="molecule type" value="Genomic_DNA"/>
</dbReference>
<evidence type="ECO:0000313" key="1">
    <source>
        <dbReference type="EMBL" id="MCL7032374.1"/>
    </source>
</evidence>
<feature type="non-terminal residue" evidence="1">
    <location>
        <position position="62"/>
    </location>
</feature>
<keyword evidence="2" id="KW-1185">Reference proteome</keyword>
<gene>
    <name evidence="1" type="ORF">MKW94_014181</name>
</gene>
<reference evidence="1" key="1">
    <citation type="submission" date="2022-03" db="EMBL/GenBank/DDBJ databases">
        <title>A functionally conserved STORR gene fusion in Papaver species that diverged 16.8 million years ago.</title>
        <authorList>
            <person name="Catania T."/>
        </authorList>
    </citation>
    <scope>NUCLEOTIDE SEQUENCE</scope>
    <source>
        <strain evidence="1">S-191538</strain>
    </source>
</reference>
<evidence type="ECO:0000313" key="2">
    <source>
        <dbReference type="Proteomes" id="UP001177140"/>
    </source>
</evidence>
<comment type="caution">
    <text evidence="1">The sequence shown here is derived from an EMBL/GenBank/DDBJ whole genome shotgun (WGS) entry which is preliminary data.</text>
</comment>
<accession>A0AA41V634</accession>
<sequence>GFNETELEFMLENVKRIWQRFLYRDSVLLEAERQKTTFGHVKDWAIEFLRLTEDDVFSTFIQ</sequence>
<name>A0AA41V634_PAPNU</name>
<dbReference type="AlphaFoldDB" id="A0AA41V634"/>
<dbReference type="Proteomes" id="UP001177140">
    <property type="component" value="Unassembled WGS sequence"/>
</dbReference>